<evidence type="ECO:0000313" key="4">
    <source>
        <dbReference type="EMBL" id="OHS94955.1"/>
    </source>
</evidence>
<sequence length="239" mass="26549">MKFSRSPSNSKTALKPKGAKKAPKRDQNQLLLVTDRCFSGVLNLQNSLIHSLLSLKFPDSITSFILSDNPISDLTGFPAFPSLRNLELDRTNISNLKGLPFLPKLASISFLETVLCTKPTCRLALIISQSANLHKINGSITTGPEKQQAAQYPQACAQLVRSGWIPTIPPPNLAEIEQINAKIVEKRKNDKSKTKRTQKLNPTGSSVKESYLLDEKIQSQEKEIEKLQRLIDKLEATQC</sequence>
<dbReference type="InterPro" id="IPR001611">
    <property type="entry name" value="Leu-rich_rpt"/>
</dbReference>
<evidence type="ECO:0008006" key="6">
    <source>
        <dbReference type="Google" id="ProtNLM"/>
    </source>
</evidence>
<dbReference type="SUPFAM" id="SSF52058">
    <property type="entry name" value="L domain-like"/>
    <property type="match status" value="1"/>
</dbReference>
<name>A0A1J4JBB9_9EUKA</name>
<dbReference type="OrthoDB" id="272149at2759"/>
<reference evidence="4" key="1">
    <citation type="submission" date="2016-10" db="EMBL/GenBank/DDBJ databases">
        <authorList>
            <person name="Benchimol M."/>
            <person name="Almeida L.G."/>
            <person name="Vasconcelos A.T."/>
            <person name="Perreira-Neves A."/>
            <person name="Rosa I.A."/>
            <person name="Tasca T."/>
            <person name="Bogo M.R."/>
            <person name="de Souza W."/>
        </authorList>
    </citation>
    <scope>NUCLEOTIDE SEQUENCE [LARGE SCALE GENOMIC DNA]</scope>
    <source>
        <strain evidence="4">K</strain>
    </source>
</reference>
<dbReference type="PROSITE" id="PS51450">
    <property type="entry name" value="LRR"/>
    <property type="match status" value="1"/>
</dbReference>
<dbReference type="Proteomes" id="UP000179807">
    <property type="component" value="Unassembled WGS sequence"/>
</dbReference>
<evidence type="ECO:0000313" key="5">
    <source>
        <dbReference type="Proteomes" id="UP000179807"/>
    </source>
</evidence>
<evidence type="ECO:0000256" key="2">
    <source>
        <dbReference type="ARBA" id="ARBA00022737"/>
    </source>
</evidence>
<gene>
    <name evidence="4" type="ORF">TRFO_38865</name>
</gene>
<dbReference type="VEuPathDB" id="TrichDB:TRFO_38865"/>
<evidence type="ECO:0000256" key="1">
    <source>
        <dbReference type="ARBA" id="ARBA00022614"/>
    </source>
</evidence>
<accession>A0A1J4JBB9</accession>
<dbReference type="RefSeq" id="XP_068348092.1">
    <property type="nucleotide sequence ID" value="XM_068512296.1"/>
</dbReference>
<proteinExistence type="predicted"/>
<dbReference type="EMBL" id="MLAK01001276">
    <property type="protein sequence ID" value="OHS94955.1"/>
    <property type="molecule type" value="Genomic_DNA"/>
</dbReference>
<dbReference type="GeneID" id="94847000"/>
<feature type="compositionally biased region" description="Polar residues" evidence="3">
    <location>
        <begin position="1"/>
        <end position="10"/>
    </location>
</feature>
<evidence type="ECO:0000256" key="3">
    <source>
        <dbReference type="SAM" id="MobiDB-lite"/>
    </source>
</evidence>
<protein>
    <recommendedName>
        <fullName evidence="6">Leucine Rich Repeat family protein</fullName>
    </recommendedName>
</protein>
<dbReference type="PANTHER" id="PTHR18849:SF0">
    <property type="entry name" value="CILIA- AND FLAGELLA-ASSOCIATED PROTEIN 410-RELATED"/>
    <property type="match status" value="1"/>
</dbReference>
<dbReference type="Gene3D" id="3.80.10.10">
    <property type="entry name" value="Ribonuclease Inhibitor"/>
    <property type="match status" value="1"/>
</dbReference>
<dbReference type="PANTHER" id="PTHR18849">
    <property type="entry name" value="LEUCINE RICH REPEAT PROTEIN"/>
    <property type="match status" value="1"/>
</dbReference>
<keyword evidence="1" id="KW-0433">Leucine-rich repeat</keyword>
<feature type="region of interest" description="Disordered" evidence="3">
    <location>
        <begin position="1"/>
        <end position="26"/>
    </location>
</feature>
<keyword evidence="5" id="KW-1185">Reference proteome</keyword>
<organism evidence="4 5">
    <name type="scientific">Tritrichomonas foetus</name>
    <dbReference type="NCBI Taxonomy" id="1144522"/>
    <lineage>
        <taxon>Eukaryota</taxon>
        <taxon>Metamonada</taxon>
        <taxon>Parabasalia</taxon>
        <taxon>Tritrichomonadida</taxon>
        <taxon>Tritrichomonadidae</taxon>
        <taxon>Tritrichomonas</taxon>
    </lineage>
</organism>
<dbReference type="AlphaFoldDB" id="A0A1J4JBB9"/>
<dbReference type="InterPro" id="IPR032675">
    <property type="entry name" value="LRR_dom_sf"/>
</dbReference>
<keyword evidence="2" id="KW-0677">Repeat</keyword>
<comment type="caution">
    <text evidence="4">The sequence shown here is derived from an EMBL/GenBank/DDBJ whole genome shotgun (WGS) entry which is preliminary data.</text>
</comment>